<feature type="domain" description="Schizont-infected cell agglutination C-terminal" evidence="4">
    <location>
        <begin position="467"/>
        <end position="608"/>
    </location>
</feature>
<dbReference type="InterPro" id="IPR024285">
    <property type="entry name" value="SICA_extracell_b"/>
</dbReference>
<proteinExistence type="predicted"/>
<gene>
    <name evidence="5" type="ORF">PCOAH_00016520</name>
</gene>
<evidence type="ECO:0000259" key="4">
    <source>
        <dbReference type="Pfam" id="PF12879"/>
    </source>
</evidence>
<dbReference type="RefSeq" id="XP_019914273.1">
    <property type="nucleotide sequence ID" value="XM_020058461.1"/>
</dbReference>
<feature type="transmembrane region" description="Helical" evidence="2">
    <location>
        <begin position="447"/>
        <end position="470"/>
    </location>
</feature>
<evidence type="ECO:0000313" key="5">
    <source>
        <dbReference type="EMBL" id="ANQ07578.1"/>
    </source>
</evidence>
<dbReference type="OrthoDB" id="376328at2759"/>
<evidence type="ECO:0000313" key="6">
    <source>
        <dbReference type="Proteomes" id="UP000092716"/>
    </source>
</evidence>
<dbReference type="InterPro" id="IPR024288">
    <property type="entry name" value="SICA_C"/>
</dbReference>
<dbReference type="EMBL" id="CP016245">
    <property type="protein sequence ID" value="ANQ07578.1"/>
    <property type="molecule type" value="Genomic_DNA"/>
</dbReference>
<dbReference type="GeneID" id="30908378"/>
<feature type="compositionally biased region" description="Basic and acidic residues" evidence="1">
    <location>
        <begin position="584"/>
        <end position="596"/>
    </location>
</feature>
<feature type="compositionally biased region" description="Basic and acidic residues" evidence="1">
    <location>
        <begin position="257"/>
        <end position="268"/>
    </location>
</feature>
<keyword evidence="2" id="KW-0812">Transmembrane</keyword>
<feature type="compositionally biased region" description="Polar residues" evidence="1">
    <location>
        <begin position="180"/>
        <end position="195"/>
    </location>
</feature>
<name>A0A1B1DXU3_9APIC</name>
<feature type="compositionally biased region" description="Polar residues" evidence="1">
    <location>
        <begin position="362"/>
        <end position="372"/>
    </location>
</feature>
<dbReference type="AlphaFoldDB" id="A0A1B1DXU3"/>
<evidence type="ECO:0000256" key="2">
    <source>
        <dbReference type="SAM" id="Phobius"/>
    </source>
</evidence>
<feature type="region of interest" description="Disordered" evidence="1">
    <location>
        <begin position="175"/>
        <end position="434"/>
    </location>
</feature>
<feature type="region of interest" description="Disordered" evidence="1">
    <location>
        <begin position="583"/>
        <end position="610"/>
    </location>
</feature>
<keyword evidence="2" id="KW-0472">Membrane</keyword>
<dbReference type="Pfam" id="PF12878">
    <property type="entry name" value="SICA_beta"/>
    <property type="match status" value="1"/>
</dbReference>
<feature type="compositionally biased region" description="Polar residues" evidence="1">
    <location>
        <begin position="231"/>
        <end position="242"/>
    </location>
</feature>
<dbReference type="Proteomes" id="UP000092716">
    <property type="component" value="Chromosome 7"/>
</dbReference>
<feature type="non-terminal residue" evidence="5">
    <location>
        <position position="1"/>
    </location>
</feature>
<reference evidence="6" key="1">
    <citation type="submission" date="2016-06" db="EMBL/GenBank/DDBJ databases">
        <title>First high quality genome sequence of Plasmodium coatneyi using continuous long reads from single molecule, real-time sequencing.</title>
        <authorList>
            <person name="Chien J.-T."/>
            <person name="Pakala S.B."/>
            <person name="Geraldo J.A."/>
            <person name="Lapp S.A."/>
            <person name="Barnwell J.W."/>
            <person name="Kissinger J.C."/>
            <person name="Galinski M.R."/>
            <person name="Humphrey J.C."/>
        </authorList>
    </citation>
    <scope>NUCLEOTIDE SEQUENCE [LARGE SCALE GENOMIC DNA]</scope>
    <source>
        <strain evidence="6">Hackeri</strain>
    </source>
</reference>
<feature type="compositionally biased region" description="Low complexity" evidence="1">
    <location>
        <begin position="312"/>
        <end position="335"/>
    </location>
</feature>
<dbReference type="KEGG" id="pcot:PCOAH_00016520"/>
<keyword evidence="6" id="KW-1185">Reference proteome</keyword>
<dbReference type="VEuPathDB" id="PlasmoDB:PCOAH_00016520"/>
<feature type="compositionally biased region" description="Basic and acidic residues" evidence="1">
    <location>
        <begin position="374"/>
        <end position="386"/>
    </location>
</feature>
<feature type="domain" description="Schizont-infected cell agglutination extracellular beta" evidence="3">
    <location>
        <begin position="8"/>
        <end position="145"/>
    </location>
</feature>
<sequence>GENGGYWGDVKKLLDPLSKAMINGNGAHEKLCENINMGDDASSAASKKACEFIVSGLKHIYIIEKGSPKPPQDAVEDQIFHRTMSCVLLNAFADKLEKMKDEKSCDVKKGIDLAFKDEGSLYKSVCPDGPCKQCKREQNIGDCNIGQGKIGDKLKSMLNKEGKIEQMKQTLEKICPKSTAPPQRSYTKDQPSGPQDATKPVTPGAPPSAEGAGRSAQPPVAPVPNHHETPPSETGKSATPNCDGNKGVDGGPSAAEECLKLIDNDHPAPDNIPQDPDEADANSGPKGVAGSSPGNVNVAKGEAELPSTSVNPAPAAAAPKAEVDTSPPAGAADGSPDAEKSDPGVSSGGPDAVEPTDPDTGASDNNESTSVNPKVEDPDVDAKDPTVDISVPDVEISSSLPGGQSPPSSLGISLSGAGGQGSQTVPKTPKAVPLSNKIHNPSNLLTLYLPLIPVTIAASVTSYLLWKYFALPVKRRRHRRAHEVSGPPSLGEQLLDHVDDQADGPHEYTLVKERKPKSAPTRTKKPKKLGVGRLMIIDIHLEVLNECQKEHLHSTKEDFLKIIVEQFMGSKFIKEGKVPCSDSGFRKKDFVPKEDVPMEQVPSSDSGFRV</sequence>
<accession>A0A1B1DXU3</accession>
<feature type="compositionally biased region" description="Low complexity" evidence="1">
    <location>
        <begin position="397"/>
        <end position="415"/>
    </location>
</feature>
<feature type="compositionally biased region" description="Polar residues" evidence="1">
    <location>
        <begin position="601"/>
        <end position="610"/>
    </location>
</feature>
<dbReference type="Pfam" id="PF12879">
    <property type="entry name" value="SICA_C"/>
    <property type="match status" value="1"/>
</dbReference>
<evidence type="ECO:0000259" key="3">
    <source>
        <dbReference type="Pfam" id="PF12878"/>
    </source>
</evidence>
<evidence type="ECO:0000256" key="1">
    <source>
        <dbReference type="SAM" id="MobiDB-lite"/>
    </source>
</evidence>
<keyword evidence="2" id="KW-1133">Transmembrane helix</keyword>
<protein>
    <submittedName>
        <fullName evidence="5">SICA antigen</fullName>
    </submittedName>
</protein>
<organism evidence="5 6">
    <name type="scientific">Plasmodium coatneyi</name>
    <dbReference type="NCBI Taxonomy" id="208452"/>
    <lineage>
        <taxon>Eukaryota</taxon>
        <taxon>Sar</taxon>
        <taxon>Alveolata</taxon>
        <taxon>Apicomplexa</taxon>
        <taxon>Aconoidasida</taxon>
        <taxon>Haemosporida</taxon>
        <taxon>Plasmodiidae</taxon>
        <taxon>Plasmodium</taxon>
    </lineage>
</organism>